<proteinExistence type="predicted"/>
<dbReference type="Gene3D" id="3.40.50.1820">
    <property type="entry name" value="alpha/beta hydrolase"/>
    <property type="match status" value="1"/>
</dbReference>
<feature type="domain" description="AB hydrolase-1" evidence="2">
    <location>
        <begin position="23"/>
        <end position="240"/>
    </location>
</feature>
<dbReference type="AlphaFoldDB" id="A0A919PE82"/>
<reference evidence="3" key="1">
    <citation type="submission" date="2021-01" db="EMBL/GenBank/DDBJ databases">
        <title>Whole genome shotgun sequence of Dactylosporangium siamense NBRC 106093.</title>
        <authorList>
            <person name="Komaki H."/>
            <person name="Tamura T."/>
        </authorList>
    </citation>
    <scope>NUCLEOTIDE SEQUENCE</scope>
    <source>
        <strain evidence="3">NBRC 106093</strain>
    </source>
</reference>
<dbReference type="InterPro" id="IPR050266">
    <property type="entry name" value="AB_hydrolase_sf"/>
</dbReference>
<keyword evidence="4" id="KW-1185">Reference proteome</keyword>
<evidence type="ECO:0000259" key="2">
    <source>
        <dbReference type="Pfam" id="PF00561"/>
    </source>
</evidence>
<accession>A0A919PE82</accession>
<dbReference type="EMBL" id="BONQ01000015">
    <property type="protein sequence ID" value="GIG42577.1"/>
    <property type="molecule type" value="Genomic_DNA"/>
</dbReference>
<organism evidence="3 4">
    <name type="scientific">Dactylosporangium siamense</name>
    <dbReference type="NCBI Taxonomy" id="685454"/>
    <lineage>
        <taxon>Bacteria</taxon>
        <taxon>Bacillati</taxon>
        <taxon>Actinomycetota</taxon>
        <taxon>Actinomycetes</taxon>
        <taxon>Micromonosporales</taxon>
        <taxon>Micromonosporaceae</taxon>
        <taxon>Dactylosporangium</taxon>
    </lineage>
</organism>
<dbReference type="GO" id="GO:0016787">
    <property type="term" value="F:hydrolase activity"/>
    <property type="evidence" value="ECO:0007669"/>
    <property type="project" value="UniProtKB-KW"/>
</dbReference>
<evidence type="ECO:0000313" key="3">
    <source>
        <dbReference type="EMBL" id="GIG42577.1"/>
    </source>
</evidence>
<dbReference type="InterPro" id="IPR000073">
    <property type="entry name" value="AB_hydrolase_1"/>
</dbReference>
<dbReference type="Pfam" id="PF00561">
    <property type="entry name" value="Abhydrolase_1"/>
    <property type="match status" value="1"/>
</dbReference>
<dbReference type="GO" id="GO:0016020">
    <property type="term" value="C:membrane"/>
    <property type="evidence" value="ECO:0007669"/>
    <property type="project" value="TreeGrafter"/>
</dbReference>
<dbReference type="Proteomes" id="UP000660611">
    <property type="component" value="Unassembled WGS sequence"/>
</dbReference>
<dbReference type="RefSeq" id="WP_203844465.1">
    <property type="nucleotide sequence ID" value="NZ_BAAAVW010000002.1"/>
</dbReference>
<comment type="caution">
    <text evidence="3">The sequence shown here is derived from an EMBL/GenBank/DDBJ whole genome shotgun (WGS) entry which is preliminary data.</text>
</comment>
<protein>
    <submittedName>
        <fullName evidence="3">Alpha/beta hydrolase</fullName>
    </submittedName>
</protein>
<evidence type="ECO:0000313" key="4">
    <source>
        <dbReference type="Proteomes" id="UP000660611"/>
    </source>
</evidence>
<dbReference type="PRINTS" id="PR00412">
    <property type="entry name" value="EPOXHYDRLASE"/>
</dbReference>
<dbReference type="InterPro" id="IPR000639">
    <property type="entry name" value="Epox_hydrolase-like"/>
</dbReference>
<dbReference type="InterPro" id="IPR029058">
    <property type="entry name" value="AB_hydrolase_fold"/>
</dbReference>
<dbReference type="PANTHER" id="PTHR43798">
    <property type="entry name" value="MONOACYLGLYCEROL LIPASE"/>
    <property type="match status" value="1"/>
</dbReference>
<keyword evidence="1 3" id="KW-0378">Hydrolase</keyword>
<dbReference type="PANTHER" id="PTHR43798:SF31">
    <property type="entry name" value="AB HYDROLASE SUPERFAMILY PROTEIN YCLE"/>
    <property type="match status" value="1"/>
</dbReference>
<dbReference type="PRINTS" id="PR00111">
    <property type="entry name" value="ABHYDROLASE"/>
</dbReference>
<sequence>MTSYGYCPTVHGQLHYAESGAGPAVLLLHQTPRSHDEYRDVLPILAGAGFRAIAMDTRGFGRSAAPPAAATIEDYADGVTALLDALGLDRVHLVGHHTGGVVAVEVAARWPDRVDRLVLSSTPYLDAEARAARAGRPPIDDGPLSPDGAHLAQLWQRRQAFYPAGRPDLLARFVRDALAASSLEDGHRAVSRYRMEERLPAVRARTLLIGADADPYAFVDLERMRAALPAAACVVLAGGGVPLPDQMPAEFAAAVLGFLPTPNAEELA</sequence>
<dbReference type="SUPFAM" id="SSF53474">
    <property type="entry name" value="alpha/beta-Hydrolases"/>
    <property type="match status" value="1"/>
</dbReference>
<gene>
    <name evidence="3" type="ORF">Dsi01nite_006180</name>
</gene>
<evidence type="ECO:0000256" key="1">
    <source>
        <dbReference type="ARBA" id="ARBA00022801"/>
    </source>
</evidence>
<name>A0A919PE82_9ACTN</name>